<dbReference type="RefSeq" id="XP_024736891.1">
    <property type="nucleotide sequence ID" value="XM_024880257.1"/>
</dbReference>
<feature type="region of interest" description="Disordered" evidence="2">
    <location>
        <begin position="279"/>
        <end position="304"/>
    </location>
</feature>
<dbReference type="InterPro" id="IPR052599">
    <property type="entry name" value="SLC43A_AATransporter"/>
</dbReference>
<dbReference type="GO" id="GO:0022857">
    <property type="term" value="F:transmembrane transporter activity"/>
    <property type="evidence" value="ECO:0007669"/>
    <property type="project" value="InterPro"/>
</dbReference>
<accession>A0A2J6TAD5</accession>
<protein>
    <submittedName>
        <fullName evidence="4">Putative MFS transporter</fullName>
    </submittedName>
</protein>
<feature type="transmembrane region" description="Helical" evidence="3">
    <location>
        <begin position="446"/>
        <end position="464"/>
    </location>
</feature>
<dbReference type="PANTHER" id="PTHR20772:SF4">
    <property type="entry name" value="HYPOTHETICAL AMINO ACID TRANSPORTER (EUROFUNG)"/>
    <property type="match status" value="1"/>
</dbReference>
<comment type="subcellular location">
    <subcellularLocation>
        <location evidence="1">Membrane</location>
        <topology evidence="1">Multi-pass membrane protein</topology>
    </subcellularLocation>
</comment>
<dbReference type="PANTHER" id="PTHR20772">
    <property type="entry name" value="PROTEIN FMP42"/>
    <property type="match status" value="1"/>
</dbReference>
<dbReference type="OrthoDB" id="330047at2759"/>
<feature type="transmembrane region" description="Helical" evidence="3">
    <location>
        <begin position="172"/>
        <end position="192"/>
    </location>
</feature>
<evidence type="ECO:0000256" key="3">
    <source>
        <dbReference type="SAM" id="Phobius"/>
    </source>
</evidence>
<feature type="transmembrane region" description="Helical" evidence="3">
    <location>
        <begin position="476"/>
        <end position="497"/>
    </location>
</feature>
<feature type="transmembrane region" description="Helical" evidence="3">
    <location>
        <begin position="204"/>
        <end position="227"/>
    </location>
</feature>
<dbReference type="Proteomes" id="UP000235371">
    <property type="component" value="Unassembled WGS sequence"/>
</dbReference>
<gene>
    <name evidence="4" type="ORF">K444DRAFT_613022</name>
</gene>
<proteinExistence type="predicted"/>
<feature type="transmembrane region" description="Helical" evidence="3">
    <location>
        <begin position="357"/>
        <end position="376"/>
    </location>
</feature>
<feature type="transmembrane region" description="Helical" evidence="3">
    <location>
        <begin position="517"/>
        <end position="538"/>
    </location>
</feature>
<sequence>MSLAQHIASTEGADREWLEPLIESEDVLRRVLSFDPLPPRLVEDQADHIPAYKISKARRTVQVAITVLVCWLASGIVFGFAALKPILISEGVYREQCTGEELKLDVEVCLEQDIRLNLFFTLASITTNISALPVGAILDRYGPRICGILGSIFLATGSILMSYAFAIPEFDGYLIGNFFIALGGTFTFVPSFQMANAFPKYSGTIVALITGSFDASAAVFLFYRMVYEATNHVFTPDRFFLFYTLVPVLIFISQLAILPSQSYDTVPLLDKKLERAKDPARDVHTSDDALSSDSEVSRVRQQRSIRRKKKLRKLNKLLGDESDRQERAELELERQTKSAVWGALHGQPARKQMLTPWFTLITLLTVLQMLRMNYFIATIRSQYEYMLRSEALAARINHLFDVALPVGGVICTPFIGLFLDNLSVPMALAVIVALSTSIGILNSIPVVWAAYLTVFLFVLLRPLYYSAMSDYATKVFGFKTFGKVYGAIICLSGLVNLSQYGVDALTLEAFHGNPTPVNVVLAAAGFGVGAVLVVFVWYQGKIVGVGEPGGCLDPERQPLIPVEENQYNFHSSSPYRQNSNGSQLRH</sequence>
<evidence type="ECO:0000256" key="1">
    <source>
        <dbReference type="ARBA" id="ARBA00004141"/>
    </source>
</evidence>
<name>A0A2J6TAD5_9HELO</name>
<keyword evidence="3" id="KW-0472">Membrane</keyword>
<feature type="transmembrane region" description="Helical" evidence="3">
    <location>
        <begin position="63"/>
        <end position="83"/>
    </location>
</feature>
<keyword evidence="5" id="KW-1185">Reference proteome</keyword>
<dbReference type="InterPro" id="IPR036259">
    <property type="entry name" value="MFS_trans_sf"/>
</dbReference>
<reference evidence="4 5" key="1">
    <citation type="submission" date="2016-04" db="EMBL/GenBank/DDBJ databases">
        <title>A degradative enzymes factory behind the ericoid mycorrhizal symbiosis.</title>
        <authorList>
            <consortium name="DOE Joint Genome Institute"/>
            <person name="Martino E."/>
            <person name="Morin E."/>
            <person name="Grelet G."/>
            <person name="Kuo A."/>
            <person name="Kohler A."/>
            <person name="Daghino S."/>
            <person name="Barry K."/>
            <person name="Choi C."/>
            <person name="Cichocki N."/>
            <person name="Clum A."/>
            <person name="Copeland A."/>
            <person name="Hainaut M."/>
            <person name="Haridas S."/>
            <person name="Labutti K."/>
            <person name="Lindquist E."/>
            <person name="Lipzen A."/>
            <person name="Khouja H.-R."/>
            <person name="Murat C."/>
            <person name="Ohm R."/>
            <person name="Olson A."/>
            <person name="Spatafora J."/>
            <person name="Veneault-Fourrey C."/>
            <person name="Henrissat B."/>
            <person name="Grigoriev I."/>
            <person name="Martin F."/>
            <person name="Perotto S."/>
        </authorList>
    </citation>
    <scope>NUCLEOTIDE SEQUENCE [LARGE SCALE GENOMIC DNA]</scope>
    <source>
        <strain evidence="4 5">E</strain>
    </source>
</reference>
<dbReference type="AlphaFoldDB" id="A0A2J6TAD5"/>
<evidence type="ECO:0000256" key="2">
    <source>
        <dbReference type="SAM" id="MobiDB-lite"/>
    </source>
</evidence>
<dbReference type="GO" id="GO:0000329">
    <property type="term" value="C:fungal-type vacuole membrane"/>
    <property type="evidence" value="ECO:0007669"/>
    <property type="project" value="TreeGrafter"/>
</dbReference>
<dbReference type="FunCoup" id="A0A2J6TAD5">
    <property type="interactions" value="51"/>
</dbReference>
<evidence type="ECO:0000313" key="5">
    <source>
        <dbReference type="Proteomes" id="UP000235371"/>
    </source>
</evidence>
<keyword evidence="3" id="KW-1133">Transmembrane helix</keyword>
<keyword evidence="3" id="KW-0812">Transmembrane</keyword>
<feature type="transmembrane region" description="Helical" evidence="3">
    <location>
        <begin position="145"/>
        <end position="166"/>
    </location>
</feature>
<dbReference type="SUPFAM" id="SSF103473">
    <property type="entry name" value="MFS general substrate transporter"/>
    <property type="match status" value="1"/>
</dbReference>
<dbReference type="Pfam" id="PF07690">
    <property type="entry name" value="MFS_1"/>
    <property type="match status" value="1"/>
</dbReference>
<dbReference type="InterPro" id="IPR011701">
    <property type="entry name" value="MFS"/>
</dbReference>
<feature type="transmembrane region" description="Helical" evidence="3">
    <location>
        <begin position="239"/>
        <end position="258"/>
    </location>
</feature>
<dbReference type="STRING" id="1095630.A0A2J6TAD5"/>
<evidence type="ECO:0000313" key="4">
    <source>
        <dbReference type="EMBL" id="PMD59987.1"/>
    </source>
</evidence>
<dbReference type="EMBL" id="KZ613803">
    <property type="protein sequence ID" value="PMD59987.1"/>
    <property type="molecule type" value="Genomic_DNA"/>
</dbReference>
<dbReference type="InParanoid" id="A0A2J6TAD5"/>
<feature type="transmembrane region" description="Helical" evidence="3">
    <location>
        <begin position="396"/>
        <end position="415"/>
    </location>
</feature>
<dbReference type="Gene3D" id="1.20.1250.20">
    <property type="entry name" value="MFS general substrate transporter like domains"/>
    <property type="match status" value="1"/>
</dbReference>
<dbReference type="GeneID" id="36588334"/>
<organism evidence="4 5">
    <name type="scientific">Hyaloscypha bicolor E</name>
    <dbReference type="NCBI Taxonomy" id="1095630"/>
    <lineage>
        <taxon>Eukaryota</taxon>
        <taxon>Fungi</taxon>
        <taxon>Dikarya</taxon>
        <taxon>Ascomycota</taxon>
        <taxon>Pezizomycotina</taxon>
        <taxon>Leotiomycetes</taxon>
        <taxon>Helotiales</taxon>
        <taxon>Hyaloscyphaceae</taxon>
        <taxon>Hyaloscypha</taxon>
        <taxon>Hyaloscypha bicolor</taxon>
    </lineage>
</organism>